<evidence type="ECO:0000313" key="3">
    <source>
        <dbReference type="Proteomes" id="UP001221898"/>
    </source>
</evidence>
<reference evidence="2" key="1">
    <citation type="journal article" date="2023" name="Science">
        <title>Genome structures resolve the early diversification of teleost fishes.</title>
        <authorList>
            <person name="Parey E."/>
            <person name="Louis A."/>
            <person name="Montfort J."/>
            <person name="Bouchez O."/>
            <person name="Roques C."/>
            <person name="Iampietro C."/>
            <person name="Lluch J."/>
            <person name="Castinel A."/>
            <person name="Donnadieu C."/>
            <person name="Desvignes T."/>
            <person name="Floi Bucao C."/>
            <person name="Jouanno E."/>
            <person name="Wen M."/>
            <person name="Mejri S."/>
            <person name="Dirks R."/>
            <person name="Jansen H."/>
            <person name="Henkel C."/>
            <person name="Chen W.J."/>
            <person name="Zahm M."/>
            <person name="Cabau C."/>
            <person name="Klopp C."/>
            <person name="Thompson A.W."/>
            <person name="Robinson-Rechavi M."/>
            <person name="Braasch I."/>
            <person name="Lecointre G."/>
            <person name="Bobe J."/>
            <person name="Postlethwait J.H."/>
            <person name="Berthelot C."/>
            <person name="Roest Crollius H."/>
            <person name="Guiguen Y."/>
        </authorList>
    </citation>
    <scope>NUCLEOTIDE SEQUENCE</scope>
    <source>
        <strain evidence="2">NC1722</strain>
    </source>
</reference>
<protein>
    <submittedName>
        <fullName evidence="2">Uncharacterized protein</fullName>
    </submittedName>
</protein>
<gene>
    <name evidence="2" type="ORF">AAFF_G00263500</name>
</gene>
<proteinExistence type="predicted"/>
<dbReference type="AlphaFoldDB" id="A0AAD7SSP0"/>
<accession>A0AAD7SSP0</accession>
<dbReference type="Proteomes" id="UP001221898">
    <property type="component" value="Unassembled WGS sequence"/>
</dbReference>
<comment type="caution">
    <text evidence="2">The sequence shown here is derived from an EMBL/GenBank/DDBJ whole genome shotgun (WGS) entry which is preliminary data.</text>
</comment>
<name>A0AAD7SSP0_9TELE</name>
<keyword evidence="3" id="KW-1185">Reference proteome</keyword>
<evidence type="ECO:0000256" key="1">
    <source>
        <dbReference type="SAM" id="MobiDB-lite"/>
    </source>
</evidence>
<evidence type="ECO:0000313" key="2">
    <source>
        <dbReference type="EMBL" id="KAJ8408122.1"/>
    </source>
</evidence>
<dbReference type="EMBL" id="JAINUG010000036">
    <property type="protein sequence ID" value="KAJ8408122.1"/>
    <property type="molecule type" value="Genomic_DNA"/>
</dbReference>
<sequence length="126" mass="12971">MPGGRRGQRSLGLVGACCPSSPLDSQTEEPLQTTSDWAVLACCCSSGGAVIVQCRIQGRGGYAPRFAGSRSLPRAGGPLTSAPPRGGDLECSHRHRQGNSSKPGGGEGGGAQSHTHYNVFYCEGIQ</sequence>
<organism evidence="2 3">
    <name type="scientific">Aldrovandia affinis</name>
    <dbReference type="NCBI Taxonomy" id="143900"/>
    <lineage>
        <taxon>Eukaryota</taxon>
        <taxon>Metazoa</taxon>
        <taxon>Chordata</taxon>
        <taxon>Craniata</taxon>
        <taxon>Vertebrata</taxon>
        <taxon>Euteleostomi</taxon>
        <taxon>Actinopterygii</taxon>
        <taxon>Neopterygii</taxon>
        <taxon>Teleostei</taxon>
        <taxon>Notacanthiformes</taxon>
        <taxon>Halosauridae</taxon>
        <taxon>Aldrovandia</taxon>
    </lineage>
</organism>
<feature type="region of interest" description="Disordered" evidence="1">
    <location>
        <begin position="65"/>
        <end position="113"/>
    </location>
</feature>